<accession>A0ABV1JVU0</accession>
<evidence type="ECO:0000256" key="1">
    <source>
        <dbReference type="SAM" id="SignalP"/>
    </source>
</evidence>
<evidence type="ECO:0000313" key="2">
    <source>
        <dbReference type="EMBL" id="MEQ3539821.1"/>
    </source>
</evidence>
<evidence type="ECO:0000313" key="3">
    <source>
        <dbReference type="Proteomes" id="UP001464923"/>
    </source>
</evidence>
<gene>
    <name evidence="2" type="ORF">WHI96_13410</name>
</gene>
<comment type="caution">
    <text evidence="2">The sequence shown here is derived from an EMBL/GenBank/DDBJ whole genome shotgun (WGS) entry which is preliminary data.</text>
</comment>
<name>A0ABV1JVU0_9PSEU</name>
<feature type="chain" id="PRO_5047536560" evidence="1">
    <location>
        <begin position="27"/>
        <end position="101"/>
    </location>
</feature>
<proteinExistence type="predicted"/>
<sequence length="101" mass="10672">MRRTPTRIGALVAVSLVAMCTGLVLVAVGTTAQAAKCGYSTLENDTTNNKANYLNCTTGNQRIRVEYTYATEEMCVTPGDTPLFANPNLGAVRNAVPIGTC</sequence>
<dbReference type="RefSeq" id="WP_345640465.1">
    <property type="nucleotide sequence ID" value="NZ_BAABLY010000002.1"/>
</dbReference>
<feature type="signal peptide" evidence="1">
    <location>
        <begin position="1"/>
        <end position="26"/>
    </location>
</feature>
<organism evidence="2 3">
    <name type="scientific">Pseudonocardia tropica</name>
    <dbReference type="NCBI Taxonomy" id="681289"/>
    <lineage>
        <taxon>Bacteria</taxon>
        <taxon>Bacillati</taxon>
        <taxon>Actinomycetota</taxon>
        <taxon>Actinomycetes</taxon>
        <taxon>Pseudonocardiales</taxon>
        <taxon>Pseudonocardiaceae</taxon>
        <taxon>Pseudonocardia</taxon>
    </lineage>
</organism>
<keyword evidence="1" id="KW-0732">Signal</keyword>
<protein>
    <submittedName>
        <fullName evidence="2">DUF6355 family natural product biosynthesis protein</fullName>
    </submittedName>
</protein>
<dbReference type="Proteomes" id="UP001464923">
    <property type="component" value="Unassembled WGS sequence"/>
</dbReference>
<keyword evidence="3" id="KW-1185">Reference proteome</keyword>
<reference evidence="2 3" key="1">
    <citation type="submission" date="2024-03" db="EMBL/GenBank/DDBJ databases">
        <title>Draft genome sequence of Pseudonocardia tropica JCM 19149.</title>
        <authorList>
            <person name="Butdee W."/>
            <person name="Duangmal K."/>
        </authorList>
    </citation>
    <scope>NUCLEOTIDE SEQUENCE [LARGE SCALE GENOMIC DNA]</scope>
    <source>
        <strain evidence="2 3">JCM 19149</strain>
    </source>
</reference>
<dbReference type="Pfam" id="PF19882">
    <property type="entry name" value="DUF6355"/>
    <property type="match status" value="1"/>
</dbReference>
<dbReference type="InterPro" id="IPR045935">
    <property type="entry name" value="DUF6355"/>
</dbReference>
<dbReference type="EMBL" id="JBEDNP010000007">
    <property type="protein sequence ID" value="MEQ3539821.1"/>
    <property type="molecule type" value="Genomic_DNA"/>
</dbReference>